<dbReference type="PIRSF" id="PIRSF002070">
    <property type="entry name" value="SSB"/>
    <property type="match status" value="1"/>
</dbReference>
<dbReference type="NCBIfam" id="NF005674">
    <property type="entry name" value="PRK07459.1"/>
    <property type="match status" value="1"/>
</dbReference>
<feature type="region of interest" description="Disordered" evidence="4">
    <location>
        <begin position="104"/>
        <end position="127"/>
    </location>
</feature>
<dbReference type="SUPFAM" id="SSF50249">
    <property type="entry name" value="Nucleic acid-binding proteins"/>
    <property type="match status" value="1"/>
</dbReference>
<comment type="caution">
    <text evidence="2">Lacks conserved residue(s) required for the propagation of feature annotation.</text>
</comment>
<dbReference type="EMBL" id="VYDO01000122">
    <property type="protein sequence ID" value="MYG38097.1"/>
    <property type="molecule type" value="Genomic_DNA"/>
</dbReference>
<evidence type="ECO:0000256" key="2">
    <source>
        <dbReference type="HAMAP-Rule" id="MF_00984"/>
    </source>
</evidence>
<dbReference type="PANTHER" id="PTHR10302:SF0">
    <property type="entry name" value="SINGLE-STRANDED DNA-BINDING PROTEIN, MITOCHONDRIAL"/>
    <property type="match status" value="1"/>
</dbReference>
<comment type="caution">
    <text evidence="5">The sequence shown here is derived from an EMBL/GenBank/DDBJ whole genome shotgun (WGS) entry which is preliminary data.</text>
</comment>
<dbReference type="CDD" id="cd04496">
    <property type="entry name" value="SSB_OBF"/>
    <property type="match status" value="1"/>
</dbReference>
<dbReference type="Gene3D" id="2.40.50.140">
    <property type="entry name" value="Nucleic acid-binding proteins"/>
    <property type="match status" value="1"/>
</dbReference>
<organism evidence="5">
    <name type="scientific">Synechococcus sp. SB0676_bin_10</name>
    <dbReference type="NCBI Taxonomy" id="2604869"/>
    <lineage>
        <taxon>Bacteria</taxon>
        <taxon>Bacillati</taxon>
        <taxon>Cyanobacteriota</taxon>
        <taxon>Cyanophyceae</taxon>
        <taxon>Synechococcales</taxon>
        <taxon>Synechococcaceae</taxon>
        <taxon>Synechococcus</taxon>
    </lineage>
</organism>
<gene>
    <name evidence="5" type="ORF">F4162_03635</name>
</gene>
<evidence type="ECO:0000256" key="3">
    <source>
        <dbReference type="PIRNR" id="PIRNR002070"/>
    </source>
</evidence>
<proteinExistence type="inferred from homology"/>
<dbReference type="GO" id="GO:0009295">
    <property type="term" value="C:nucleoid"/>
    <property type="evidence" value="ECO:0007669"/>
    <property type="project" value="TreeGrafter"/>
</dbReference>
<dbReference type="InterPro" id="IPR000424">
    <property type="entry name" value="Primosome_PriB/ssb"/>
</dbReference>
<dbReference type="Pfam" id="PF00436">
    <property type="entry name" value="SSB"/>
    <property type="match status" value="1"/>
</dbReference>
<dbReference type="HAMAP" id="MF_00984">
    <property type="entry name" value="SSB"/>
    <property type="match status" value="1"/>
</dbReference>
<dbReference type="PANTHER" id="PTHR10302">
    <property type="entry name" value="SINGLE-STRANDED DNA-BINDING PROTEIN"/>
    <property type="match status" value="1"/>
</dbReference>
<dbReference type="NCBIfam" id="TIGR00621">
    <property type="entry name" value="ssb"/>
    <property type="match status" value="1"/>
</dbReference>
<protein>
    <recommendedName>
        <fullName evidence="2 3">Single-stranded DNA-binding protein</fullName>
        <shortName evidence="2">SSB</shortName>
    </recommendedName>
</protein>
<accession>A0A6B1F7F1</accession>
<comment type="subunit">
    <text evidence="2">Homotetramer.</text>
</comment>
<dbReference type="AlphaFoldDB" id="A0A6B1F7F1"/>
<evidence type="ECO:0000313" key="5">
    <source>
        <dbReference type="EMBL" id="MYG38097.1"/>
    </source>
</evidence>
<keyword evidence="1 2" id="KW-0238">DNA-binding</keyword>
<evidence type="ECO:0000256" key="1">
    <source>
        <dbReference type="ARBA" id="ARBA00023125"/>
    </source>
</evidence>
<name>A0A6B1F7F1_9SYNE</name>
<dbReference type="GO" id="GO:0006260">
    <property type="term" value="P:DNA replication"/>
    <property type="evidence" value="ECO:0007669"/>
    <property type="project" value="InterPro"/>
</dbReference>
<evidence type="ECO:0000256" key="4">
    <source>
        <dbReference type="SAM" id="MobiDB-lite"/>
    </source>
</evidence>
<dbReference type="GO" id="GO:0003697">
    <property type="term" value="F:single-stranded DNA binding"/>
    <property type="evidence" value="ECO:0007669"/>
    <property type="project" value="UniProtKB-UniRule"/>
</dbReference>
<dbReference type="InterPro" id="IPR012340">
    <property type="entry name" value="NA-bd_OB-fold"/>
</dbReference>
<sequence length="127" mass="14089">MSVNSITLVGRAGRDPEVRYFESGTMVANLTLAVNRRSRDEEPDWFNLEIWGRTAQIAADYVKKGSLLGIVGSLKLDHWKDRNSGEDRSKPVIRVDRLELLGSRRDNAAPMDAAEPDSAGTSEEAPF</sequence>
<dbReference type="InterPro" id="IPR011344">
    <property type="entry name" value="ssDNA-bd"/>
</dbReference>
<dbReference type="PROSITE" id="PS50935">
    <property type="entry name" value="SSB"/>
    <property type="match status" value="1"/>
</dbReference>
<reference evidence="5" key="1">
    <citation type="submission" date="2019-09" db="EMBL/GenBank/DDBJ databases">
        <title>Characterisation of the sponge microbiome using genome-centric metagenomics.</title>
        <authorList>
            <person name="Engelberts J.P."/>
            <person name="Robbins S.J."/>
            <person name="De Goeij J.M."/>
            <person name="Aranda M."/>
            <person name="Bell S.C."/>
            <person name="Webster N.S."/>
        </authorList>
    </citation>
    <scope>NUCLEOTIDE SEQUENCE</scope>
    <source>
        <strain evidence="5">SB0676_bin_10</strain>
    </source>
</reference>